<dbReference type="AlphaFoldDB" id="A0A1F5NSN2"/>
<evidence type="ECO:0000256" key="5">
    <source>
        <dbReference type="ARBA" id="ARBA00023239"/>
    </source>
</evidence>
<accession>A0A1F5NSN2</accession>
<dbReference type="PROSITE" id="PS00156">
    <property type="entry name" value="OMPDECASE"/>
    <property type="match status" value="1"/>
</dbReference>
<sequence length="120" mass="13024">MLINQARAWKYSNDSLKGENAMQPHERIFAAVDTNDIIKAQALVHALKGKVGGFKIGLEFITSQFVQLVSGEYAGDLLSALRSLFREIGPDLFWDGKFDDIPNTVAGASLGLGQNRTGGN</sequence>
<evidence type="ECO:0000313" key="8">
    <source>
        <dbReference type="EMBL" id="OGE80623.1"/>
    </source>
</evidence>
<evidence type="ECO:0000256" key="3">
    <source>
        <dbReference type="ARBA" id="ARBA00022793"/>
    </source>
</evidence>
<dbReference type="InterPro" id="IPR001754">
    <property type="entry name" value="OMPdeCOase_dom"/>
</dbReference>
<protein>
    <recommendedName>
        <fullName evidence="2">orotidine-5'-phosphate decarboxylase</fullName>
        <ecNumber evidence="2">4.1.1.23</ecNumber>
    </recommendedName>
</protein>
<evidence type="ECO:0000256" key="4">
    <source>
        <dbReference type="ARBA" id="ARBA00022975"/>
    </source>
</evidence>
<comment type="catalytic activity">
    <reaction evidence="6">
        <text>orotidine 5'-phosphate + H(+) = UMP + CO2</text>
        <dbReference type="Rhea" id="RHEA:11596"/>
        <dbReference type="ChEBI" id="CHEBI:15378"/>
        <dbReference type="ChEBI" id="CHEBI:16526"/>
        <dbReference type="ChEBI" id="CHEBI:57538"/>
        <dbReference type="ChEBI" id="CHEBI:57865"/>
        <dbReference type="EC" id="4.1.1.23"/>
    </reaction>
</comment>
<evidence type="ECO:0000313" key="9">
    <source>
        <dbReference type="Proteomes" id="UP000176233"/>
    </source>
</evidence>
<keyword evidence="3" id="KW-0210">Decarboxylase</keyword>
<dbReference type="GO" id="GO:0044205">
    <property type="term" value="P:'de novo' UMP biosynthetic process"/>
    <property type="evidence" value="ECO:0007669"/>
    <property type="project" value="UniProtKB-UniPathway"/>
</dbReference>
<dbReference type="InterPro" id="IPR018089">
    <property type="entry name" value="OMPdecase_AS"/>
</dbReference>
<evidence type="ECO:0000259" key="7">
    <source>
        <dbReference type="Pfam" id="PF00215"/>
    </source>
</evidence>
<gene>
    <name evidence="8" type="ORF">A2660_01980</name>
</gene>
<dbReference type="EC" id="4.1.1.23" evidence="2"/>
<evidence type="ECO:0000256" key="6">
    <source>
        <dbReference type="ARBA" id="ARBA00049157"/>
    </source>
</evidence>
<dbReference type="InterPro" id="IPR013785">
    <property type="entry name" value="Aldolase_TIM"/>
</dbReference>
<evidence type="ECO:0000256" key="2">
    <source>
        <dbReference type="ARBA" id="ARBA00012321"/>
    </source>
</evidence>
<dbReference type="Proteomes" id="UP000176233">
    <property type="component" value="Unassembled WGS sequence"/>
</dbReference>
<name>A0A1F5NSN2_9BACT</name>
<feature type="domain" description="Orotidine 5'-phosphate decarboxylase" evidence="7">
    <location>
        <begin position="27"/>
        <end position="107"/>
    </location>
</feature>
<dbReference type="GO" id="GO:0006207">
    <property type="term" value="P:'de novo' pyrimidine nucleobase biosynthetic process"/>
    <property type="evidence" value="ECO:0007669"/>
    <property type="project" value="InterPro"/>
</dbReference>
<dbReference type="InterPro" id="IPR011060">
    <property type="entry name" value="RibuloseP-bd_barrel"/>
</dbReference>
<dbReference type="SUPFAM" id="SSF51366">
    <property type="entry name" value="Ribulose-phoshate binding barrel"/>
    <property type="match status" value="1"/>
</dbReference>
<comment type="caution">
    <text evidence="8">The sequence shown here is derived from an EMBL/GenBank/DDBJ whole genome shotgun (WGS) entry which is preliminary data.</text>
</comment>
<organism evidence="8 9">
    <name type="scientific">Candidatus Doudnabacteria bacterium RIFCSPHIGHO2_01_FULL_45_18</name>
    <dbReference type="NCBI Taxonomy" id="1817823"/>
    <lineage>
        <taxon>Bacteria</taxon>
        <taxon>Candidatus Doudnaibacteriota</taxon>
    </lineage>
</organism>
<dbReference type="GO" id="GO:0004590">
    <property type="term" value="F:orotidine-5'-phosphate decarboxylase activity"/>
    <property type="evidence" value="ECO:0007669"/>
    <property type="project" value="UniProtKB-EC"/>
</dbReference>
<comment type="pathway">
    <text evidence="1">Pyrimidine metabolism; UMP biosynthesis via de novo pathway; UMP from orotate: step 2/2.</text>
</comment>
<dbReference type="UniPathway" id="UPA00070">
    <property type="reaction ID" value="UER00120"/>
</dbReference>
<proteinExistence type="predicted"/>
<reference evidence="8 9" key="1">
    <citation type="journal article" date="2016" name="Nat. Commun.">
        <title>Thousands of microbial genomes shed light on interconnected biogeochemical processes in an aquifer system.</title>
        <authorList>
            <person name="Anantharaman K."/>
            <person name="Brown C.T."/>
            <person name="Hug L.A."/>
            <person name="Sharon I."/>
            <person name="Castelle C.J."/>
            <person name="Probst A.J."/>
            <person name="Thomas B.C."/>
            <person name="Singh A."/>
            <person name="Wilkins M.J."/>
            <person name="Karaoz U."/>
            <person name="Brodie E.L."/>
            <person name="Williams K.H."/>
            <person name="Hubbard S.S."/>
            <person name="Banfield J.F."/>
        </authorList>
    </citation>
    <scope>NUCLEOTIDE SEQUENCE [LARGE SCALE GENOMIC DNA]</scope>
</reference>
<keyword evidence="4" id="KW-0665">Pyrimidine biosynthesis</keyword>
<dbReference type="Gene3D" id="3.20.20.70">
    <property type="entry name" value="Aldolase class I"/>
    <property type="match status" value="1"/>
</dbReference>
<dbReference type="Pfam" id="PF00215">
    <property type="entry name" value="OMPdecase"/>
    <property type="match status" value="1"/>
</dbReference>
<keyword evidence="5" id="KW-0456">Lyase</keyword>
<dbReference type="EMBL" id="MFEJ01000004">
    <property type="protein sequence ID" value="OGE80623.1"/>
    <property type="molecule type" value="Genomic_DNA"/>
</dbReference>
<evidence type="ECO:0000256" key="1">
    <source>
        <dbReference type="ARBA" id="ARBA00004861"/>
    </source>
</evidence>